<dbReference type="Gene3D" id="1.10.530.10">
    <property type="match status" value="1"/>
</dbReference>
<dbReference type="SUPFAM" id="SSF51261">
    <property type="entry name" value="Duplicated hybrid motif"/>
    <property type="match status" value="1"/>
</dbReference>
<keyword evidence="1" id="KW-0812">Transmembrane</keyword>
<protein>
    <recommendedName>
        <fullName evidence="4">Peptidase M23 domain-containing protein</fullName>
    </recommendedName>
</protein>
<accession>A0A847VE32</accession>
<evidence type="ECO:0000313" key="3">
    <source>
        <dbReference type="Proteomes" id="UP000564033"/>
    </source>
</evidence>
<keyword evidence="1" id="KW-0472">Membrane</keyword>
<proteinExistence type="predicted"/>
<sequence length="485" mass="55208">MDKLVKTWAIIWPIIKSIFKLLGVWDKLEVMLVYIVVYILAGIILRNILPKKRRGGLFSEALHLFVDVFIVIFPFIGLYYWLREKIPLVVELASYVVTLTGLDELVVTILKVFLVCMVAFGITRWIITLGSLALQKLAIELPYIGDIIVPLIRVGESIFFVLTVLWLPFFGLSLYKQVDPYPVVIYDVIIRPPEANKQVWEYIEEGVFNAHENGVDCNPYLLYSLKIYETGSTVCTPIWSLRPRPNECASYAGALGMWQFLPETFSRNADRYGVKGNLWKPEVAAEVACYFINDEVQMSLSQTRETFINNFAHQGLIWNRDPAGAGVVYDRAKALRESALANYEPPRLEPTEYIWPAPNNAFVWYQWGVDMWYGQIHNGIDIAMSGLPAFQVHALANGQARYWDGGDCNMGVITLRTIQGDEFHYVHMERNLSKIYIPTDGNWHNVSQGQTLGWIHTGNTTCSIGSHLHLMFANGGYISGDMFKK</sequence>
<dbReference type="InterPro" id="IPR023346">
    <property type="entry name" value="Lysozyme-like_dom_sf"/>
</dbReference>
<dbReference type="SUPFAM" id="SSF53955">
    <property type="entry name" value="Lysozyme-like"/>
    <property type="match status" value="1"/>
</dbReference>
<dbReference type="EMBL" id="JAAZIL010000073">
    <property type="protein sequence ID" value="NLZ24665.1"/>
    <property type="molecule type" value="Genomic_DNA"/>
</dbReference>
<reference evidence="2 3" key="1">
    <citation type="journal article" date="2020" name="Biotechnol. Biofuels">
        <title>New insights from the biogas microbiome by comprehensive genome-resolved metagenomics of nearly 1600 species originating from multiple anaerobic digesters.</title>
        <authorList>
            <person name="Campanaro S."/>
            <person name="Treu L."/>
            <person name="Rodriguez-R L.M."/>
            <person name="Kovalovszki A."/>
            <person name="Ziels R.M."/>
            <person name="Maus I."/>
            <person name="Zhu X."/>
            <person name="Kougias P.G."/>
            <person name="Basile A."/>
            <person name="Luo G."/>
            <person name="Schluter A."/>
            <person name="Konstantinidis K.T."/>
            <person name="Angelidaki I."/>
        </authorList>
    </citation>
    <scope>NUCLEOTIDE SEQUENCE [LARGE SCALE GENOMIC DNA]</scope>
    <source>
        <strain evidence="2">AS19jrsBPTG_9</strain>
    </source>
</reference>
<dbReference type="AlphaFoldDB" id="A0A847VE32"/>
<dbReference type="CDD" id="cd12797">
    <property type="entry name" value="M23_peptidase"/>
    <property type="match status" value="1"/>
</dbReference>
<evidence type="ECO:0000256" key="1">
    <source>
        <dbReference type="SAM" id="Phobius"/>
    </source>
</evidence>
<feature type="transmembrane region" description="Helical" evidence="1">
    <location>
        <begin position="61"/>
        <end position="82"/>
    </location>
</feature>
<feature type="transmembrane region" description="Helical" evidence="1">
    <location>
        <begin position="31"/>
        <end position="49"/>
    </location>
</feature>
<comment type="caution">
    <text evidence="2">The sequence shown here is derived from an EMBL/GenBank/DDBJ whole genome shotgun (WGS) entry which is preliminary data.</text>
</comment>
<evidence type="ECO:0008006" key="4">
    <source>
        <dbReference type="Google" id="ProtNLM"/>
    </source>
</evidence>
<evidence type="ECO:0000313" key="2">
    <source>
        <dbReference type="EMBL" id="NLZ24665.1"/>
    </source>
</evidence>
<dbReference type="Gene3D" id="2.70.70.10">
    <property type="entry name" value="Glucose Permease (Domain IIA)"/>
    <property type="match status" value="1"/>
</dbReference>
<keyword evidence="1" id="KW-1133">Transmembrane helix</keyword>
<dbReference type="Proteomes" id="UP000564033">
    <property type="component" value="Unassembled WGS sequence"/>
</dbReference>
<dbReference type="InterPro" id="IPR011055">
    <property type="entry name" value="Dup_hybrid_motif"/>
</dbReference>
<feature type="transmembrane region" description="Helical" evidence="1">
    <location>
        <begin position="157"/>
        <end position="175"/>
    </location>
</feature>
<name>A0A847VE32_9BACT</name>
<feature type="transmembrane region" description="Helical" evidence="1">
    <location>
        <begin position="105"/>
        <end position="127"/>
    </location>
</feature>
<gene>
    <name evidence="2" type="ORF">GX888_02915</name>
</gene>
<organism evidence="2 3">
    <name type="scientific">Candidatus Dojkabacteria bacterium</name>
    <dbReference type="NCBI Taxonomy" id="2099670"/>
    <lineage>
        <taxon>Bacteria</taxon>
        <taxon>Candidatus Dojkabacteria</taxon>
    </lineage>
</organism>